<evidence type="ECO:0000313" key="2">
    <source>
        <dbReference type="Proteomes" id="UP001153069"/>
    </source>
</evidence>
<dbReference type="EMBL" id="CAICTM010000821">
    <property type="protein sequence ID" value="CAB9517014.1"/>
    <property type="molecule type" value="Genomic_DNA"/>
</dbReference>
<dbReference type="Proteomes" id="UP001153069">
    <property type="component" value="Unassembled WGS sequence"/>
</dbReference>
<name>A0A9N8EB20_9STRA</name>
<sequence length="175" mass="19440">MEVNTNKYGRWENGAKSGGMMIEMENPELFYVYGDDCWIITEAGFEKTLNFKSAVDEGTVSFDFFMKDIDMTGDVGTQAEIFLFWDGAGDTALGSNPRYVSSIAMASDYPLKTWNSFSKTFSSTSDTAATSHTLTIGMDMQAMRLTCEPHESDNGQGNKYVLRIDNVEVTTKTSN</sequence>
<proteinExistence type="predicted"/>
<reference evidence="1" key="1">
    <citation type="submission" date="2020-06" db="EMBL/GenBank/DDBJ databases">
        <authorList>
            <consortium name="Plant Systems Biology data submission"/>
        </authorList>
    </citation>
    <scope>NUCLEOTIDE SEQUENCE</scope>
    <source>
        <strain evidence="1">D6</strain>
    </source>
</reference>
<gene>
    <name evidence="1" type="ORF">SEMRO_822_G207480.1</name>
</gene>
<accession>A0A9N8EB20</accession>
<keyword evidence="2" id="KW-1185">Reference proteome</keyword>
<dbReference type="AlphaFoldDB" id="A0A9N8EB20"/>
<organism evidence="1 2">
    <name type="scientific">Seminavis robusta</name>
    <dbReference type="NCBI Taxonomy" id="568900"/>
    <lineage>
        <taxon>Eukaryota</taxon>
        <taxon>Sar</taxon>
        <taxon>Stramenopiles</taxon>
        <taxon>Ochrophyta</taxon>
        <taxon>Bacillariophyta</taxon>
        <taxon>Bacillariophyceae</taxon>
        <taxon>Bacillariophycidae</taxon>
        <taxon>Naviculales</taxon>
        <taxon>Naviculaceae</taxon>
        <taxon>Seminavis</taxon>
    </lineage>
</organism>
<protein>
    <submittedName>
        <fullName evidence="1">Uncharacterized protein</fullName>
    </submittedName>
</protein>
<comment type="caution">
    <text evidence="1">The sequence shown here is derived from an EMBL/GenBank/DDBJ whole genome shotgun (WGS) entry which is preliminary data.</text>
</comment>
<evidence type="ECO:0000313" key="1">
    <source>
        <dbReference type="EMBL" id="CAB9517014.1"/>
    </source>
</evidence>